<evidence type="ECO:0000256" key="2">
    <source>
        <dbReference type="ARBA" id="ARBA00043996"/>
    </source>
</evidence>
<dbReference type="EMBL" id="KN831770">
    <property type="protein sequence ID" value="KIM47129.1"/>
    <property type="molecule type" value="Genomic_DNA"/>
</dbReference>
<dbReference type="InterPro" id="IPR051218">
    <property type="entry name" value="Sec_MonoDiacylglyc_Lipase"/>
</dbReference>
<dbReference type="InterPro" id="IPR029058">
    <property type="entry name" value="AB_hydrolase_fold"/>
</dbReference>
<name>A0A0C3CSU3_HEBCY</name>
<dbReference type="Proteomes" id="UP000053424">
    <property type="component" value="Unassembled WGS sequence"/>
</dbReference>
<dbReference type="OrthoDB" id="426718at2759"/>
<dbReference type="Gene3D" id="3.40.50.1820">
    <property type="entry name" value="alpha/beta hydrolase"/>
    <property type="match status" value="1"/>
</dbReference>
<sequence length="366" mass="40974">MASTSFPLTEEQRRMYAEEKLDNFRWISKIVATYSPYTLTDADLAPDSLHQELAEIGQFAEVVYSAKSLPIHHVFAQSASLTQPGLPLEHYAAIRDSILVDSFHGSFGGLATYIAYRPSTSQLIVSISGTASVRHALQDLRVVRTSHPSGRGAVHSGFWALYQGIKPRVIEALQKGVEAHSPAEIVLTGHSMGGSVAYLLCIDLLSEEDLPLSDLRVQVAVFGSPRTGDSDLVSYFHELIALYRKRKGNDNGFKEYSVKGYNDGVPALPPTRLGYRHFCQEPIYTVGGKLYRTPSTECEHALFHVVPSDTGVRLFPKGGHNYYNGRDLERFSRRISWLNRAIPEKEGWEDRYMDILRRNSVEALRE</sequence>
<comment type="catalytic activity">
    <reaction evidence="3">
        <text>a diacylglycerol + H2O = a monoacylglycerol + a fatty acid + H(+)</text>
        <dbReference type="Rhea" id="RHEA:32731"/>
        <dbReference type="ChEBI" id="CHEBI:15377"/>
        <dbReference type="ChEBI" id="CHEBI:15378"/>
        <dbReference type="ChEBI" id="CHEBI:17408"/>
        <dbReference type="ChEBI" id="CHEBI:18035"/>
        <dbReference type="ChEBI" id="CHEBI:28868"/>
    </reaction>
</comment>
<organism evidence="6 7">
    <name type="scientific">Hebeloma cylindrosporum</name>
    <dbReference type="NCBI Taxonomy" id="76867"/>
    <lineage>
        <taxon>Eukaryota</taxon>
        <taxon>Fungi</taxon>
        <taxon>Dikarya</taxon>
        <taxon>Basidiomycota</taxon>
        <taxon>Agaricomycotina</taxon>
        <taxon>Agaricomycetes</taxon>
        <taxon>Agaricomycetidae</taxon>
        <taxon>Agaricales</taxon>
        <taxon>Agaricineae</taxon>
        <taxon>Hymenogastraceae</taxon>
        <taxon>Hebeloma</taxon>
    </lineage>
</organism>
<dbReference type="GO" id="GO:0006629">
    <property type="term" value="P:lipid metabolic process"/>
    <property type="evidence" value="ECO:0007669"/>
    <property type="project" value="InterPro"/>
</dbReference>
<evidence type="ECO:0000256" key="3">
    <source>
        <dbReference type="ARBA" id="ARBA00047591"/>
    </source>
</evidence>
<proteinExistence type="inferred from homology"/>
<dbReference type="SUPFAM" id="SSF53474">
    <property type="entry name" value="alpha/beta-Hydrolases"/>
    <property type="match status" value="1"/>
</dbReference>
<dbReference type="Pfam" id="PF01764">
    <property type="entry name" value="Lipase_3"/>
    <property type="match status" value="1"/>
</dbReference>
<dbReference type="HOGENOM" id="CLU_038588_0_0_1"/>
<evidence type="ECO:0000313" key="7">
    <source>
        <dbReference type="Proteomes" id="UP000053424"/>
    </source>
</evidence>
<dbReference type="AlphaFoldDB" id="A0A0C3CSU3"/>
<gene>
    <name evidence="6" type="ORF">M413DRAFT_16569</name>
</gene>
<dbReference type="PANTHER" id="PTHR45856">
    <property type="entry name" value="ALPHA/BETA-HYDROLASES SUPERFAMILY PROTEIN"/>
    <property type="match status" value="1"/>
</dbReference>
<reference evidence="7" key="2">
    <citation type="submission" date="2015-01" db="EMBL/GenBank/DDBJ databases">
        <title>Evolutionary Origins and Diversification of the Mycorrhizal Mutualists.</title>
        <authorList>
            <consortium name="DOE Joint Genome Institute"/>
            <consortium name="Mycorrhizal Genomics Consortium"/>
            <person name="Kohler A."/>
            <person name="Kuo A."/>
            <person name="Nagy L.G."/>
            <person name="Floudas D."/>
            <person name="Copeland A."/>
            <person name="Barry K.W."/>
            <person name="Cichocki N."/>
            <person name="Veneault-Fourrey C."/>
            <person name="LaButti K."/>
            <person name="Lindquist E.A."/>
            <person name="Lipzen A."/>
            <person name="Lundell T."/>
            <person name="Morin E."/>
            <person name="Murat C."/>
            <person name="Riley R."/>
            <person name="Ohm R."/>
            <person name="Sun H."/>
            <person name="Tunlid A."/>
            <person name="Henrissat B."/>
            <person name="Grigoriev I.V."/>
            <person name="Hibbett D.S."/>
            <person name="Martin F."/>
        </authorList>
    </citation>
    <scope>NUCLEOTIDE SEQUENCE [LARGE SCALE GENOMIC DNA]</scope>
    <source>
        <strain evidence="7">h7</strain>
    </source>
</reference>
<evidence type="ECO:0000256" key="1">
    <source>
        <dbReference type="ARBA" id="ARBA00023157"/>
    </source>
</evidence>
<dbReference type="PANTHER" id="PTHR45856:SF25">
    <property type="entry name" value="FUNGAL LIPASE-LIKE DOMAIN-CONTAINING PROTEIN"/>
    <property type="match status" value="1"/>
</dbReference>
<feature type="domain" description="Fungal lipase-type" evidence="5">
    <location>
        <begin position="125"/>
        <end position="271"/>
    </location>
</feature>
<evidence type="ECO:0000259" key="5">
    <source>
        <dbReference type="Pfam" id="PF01764"/>
    </source>
</evidence>
<comment type="catalytic activity">
    <reaction evidence="4">
        <text>a monoacylglycerol + H2O = glycerol + a fatty acid + H(+)</text>
        <dbReference type="Rhea" id="RHEA:15245"/>
        <dbReference type="ChEBI" id="CHEBI:15377"/>
        <dbReference type="ChEBI" id="CHEBI:15378"/>
        <dbReference type="ChEBI" id="CHEBI:17408"/>
        <dbReference type="ChEBI" id="CHEBI:17754"/>
        <dbReference type="ChEBI" id="CHEBI:28868"/>
    </reaction>
</comment>
<comment type="similarity">
    <text evidence="2">Belongs to the AB hydrolase superfamily. Lipase family. Class 3 subfamily.</text>
</comment>
<dbReference type="STRING" id="686832.A0A0C3CSU3"/>
<reference evidence="6 7" key="1">
    <citation type="submission" date="2014-04" db="EMBL/GenBank/DDBJ databases">
        <authorList>
            <consortium name="DOE Joint Genome Institute"/>
            <person name="Kuo A."/>
            <person name="Gay G."/>
            <person name="Dore J."/>
            <person name="Kohler A."/>
            <person name="Nagy L.G."/>
            <person name="Floudas D."/>
            <person name="Copeland A."/>
            <person name="Barry K.W."/>
            <person name="Cichocki N."/>
            <person name="Veneault-Fourrey C."/>
            <person name="LaButti K."/>
            <person name="Lindquist E.A."/>
            <person name="Lipzen A."/>
            <person name="Lundell T."/>
            <person name="Morin E."/>
            <person name="Murat C."/>
            <person name="Sun H."/>
            <person name="Tunlid A."/>
            <person name="Henrissat B."/>
            <person name="Grigoriev I.V."/>
            <person name="Hibbett D.S."/>
            <person name="Martin F."/>
            <person name="Nordberg H.P."/>
            <person name="Cantor M.N."/>
            <person name="Hua S.X."/>
        </authorList>
    </citation>
    <scope>NUCLEOTIDE SEQUENCE [LARGE SCALE GENOMIC DNA]</scope>
    <source>
        <strain evidence="7">h7</strain>
    </source>
</reference>
<protein>
    <recommendedName>
        <fullName evidence="5">Fungal lipase-type domain-containing protein</fullName>
    </recommendedName>
</protein>
<accession>A0A0C3CSU3</accession>
<keyword evidence="1" id="KW-1015">Disulfide bond</keyword>
<dbReference type="InterPro" id="IPR002921">
    <property type="entry name" value="Fungal_lipase-type"/>
</dbReference>
<dbReference type="CDD" id="cd00519">
    <property type="entry name" value="Lipase_3"/>
    <property type="match status" value="1"/>
</dbReference>
<evidence type="ECO:0000313" key="6">
    <source>
        <dbReference type="EMBL" id="KIM47129.1"/>
    </source>
</evidence>
<evidence type="ECO:0000256" key="4">
    <source>
        <dbReference type="ARBA" id="ARBA00048461"/>
    </source>
</evidence>
<keyword evidence="7" id="KW-1185">Reference proteome</keyword>